<dbReference type="KEGG" id="sll:SLITO_v1c04660"/>
<comment type="similarity">
    <text evidence="2">Belongs to the LemA family.</text>
</comment>
<comment type="subcellular location">
    <subcellularLocation>
        <location evidence="1">Membrane</location>
        <topology evidence="1">Single-pass membrane protein</topology>
    </subcellularLocation>
</comment>
<dbReference type="GO" id="GO:0016020">
    <property type="term" value="C:membrane"/>
    <property type="evidence" value="ECO:0007669"/>
    <property type="project" value="UniProtKB-SubCell"/>
</dbReference>
<evidence type="ECO:0000256" key="6">
    <source>
        <dbReference type="SAM" id="Phobius"/>
    </source>
</evidence>
<proteinExistence type="inferred from homology"/>
<dbReference type="EMBL" id="CP012357">
    <property type="protein sequence ID" value="AKX34119.1"/>
    <property type="molecule type" value="Genomic_DNA"/>
</dbReference>
<protein>
    <submittedName>
        <fullName evidence="7">LemA family protein</fullName>
    </submittedName>
</protein>
<evidence type="ECO:0000313" key="8">
    <source>
        <dbReference type="Proteomes" id="UP000067476"/>
    </source>
</evidence>
<evidence type="ECO:0000256" key="5">
    <source>
        <dbReference type="ARBA" id="ARBA00023136"/>
    </source>
</evidence>
<evidence type="ECO:0000256" key="2">
    <source>
        <dbReference type="ARBA" id="ARBA00008854"/>
    </source>
</evidence>
<evidence type="ECO:0000256" key="3">
    <source>
        <dbReference type="ARBA" id="ARBA00022692"/>
    </source>
</evidence>
<name>A0A0K1W1B7_9MOLU</name>
<dbReference type="PATRIC" id="fig|216942.3.peg.469"/>
<dbReference type="Pfam" id="PF04011">
    <property type="entry name" value="LemA"/>
    <property type="match status" value="1"/>
</dbReference>
<reference evidence="7 8" key="1">
    <citation type="journal article" date="2015" name="Genome Announc.">
        <title>Complete Genome Sequence of Spiroplasma litorale TN-1T (DSM 21781), a Bacterium Isolated from a Green-Eyed Horsefly (Tabanus nigrovittatus).</title>
        <authorList>
            <person name="Lo W.S."/>
            <person name="Lai Y.C."/>
            <person name="Lien Y.W."/>
            <person name="Wang T.H."/>
            <person name="Kuo C.H."/>
        </authorList>
    </citation>
    <scope>NUCLEOTIDE SEQUENCE [LARGE SCALE GENOMIC DNA]</scope>
    <source>
        <strain evidence="7 8">TN-1</strain>
    </source>
</reference>
<evidence type="ECO:0000313" key="7">
    <source>
        <dbReference type="EMBL" id="AKX34119.1"/>
    </source>
</evidence>
<dbReference type="Gene3D" id="1.20.1440.20">
    <property type="entry name" value="LemA-like domain"/>
    <property type="match status" value="1"/>
</dbReference>
<dbReference type="STRING" id="216942.SLITO_v1c04660"/>
<gene>
    <name evidence="7" type="primary">lemA</name>
    <name evidence="7" type="ORF">SLITO_v1c04660</name>
</gene>
<evidence type="ECO:0000256" key="1">
    <source>
        <dbReference type="ARBA" id="ARBA00004167"/>
    </source>
</evidence>
<dbReference type="OrthoDB" id="384498at2"/>
<keyword evidence="4 6" id="KW-1133">Transmembrane helix</keyword>
<dbReference type="PANTHER" id="PTHR34478:SF1">
    <property type="entry name" value="PROTEIN LEMA"/>
    <property type="match status" value="1"/>
</dbReference>
<feature type="transmembrane region" description="Helical" evidence="6">
    <location>
        <begin position="20"/>
        <end position="43"/>
    </location>
</feature>
<accession>A0A0K1W1B7</accession>
<dbReference type="InterPro" id="IPR007156">
    <property type="entry name" value="MamQ_LemA"/>
</dbReference>
<dbReference type="SUPFAM" id="SSF140478">
    <property type="entry name" value="LemA-like"/>
    <property type="match status" value="1"/>
</dbReference>
<sequence>MSHNTIDPNSQVGQKPKKNIFGILFWILLCLVLIGLIIHVINLNSLKRLKVKIDEAEAGIDVQLKRRKDTLVKLVDAVKGSIEFEKDIQVSLTSMRTGGNINDLMQNASQLNDISRRISVQVENYPNLKSNDLIKDLMRESTNIEENISASRRIYNSNVSSFNQSINTYPTNLAASQLGYTFMPFFEISESDREDVKIKF</sequence>
<keyword evidence="3 6" id="KW-0812">Transmembrane</keyword>
<dbReference type="PANTHER" id="PTHR34478">
    <property type="entry name" value="PROTEIN LEMA"/>
    <property type="match status" value="1"/>
</dbReference>
<evidence type="ECO:0000256" key="4">
    <source>
        <dbReference type="ARBA" id="ARBA00022989"/>
    </source>
</evidence>
<dbReference type="AlphaFoldDB" id="A0A0K1W1B7"/>
<dbReference type="RefSeq" id="WP_075058211.1">
    <property type="nucleotide sequence ID" value="NZ_CP012357.1"/>
</dbReference>
<dbReference type="InterPro" id="IPR023353">
    <property type="entry name" value="LemA-like_dom_sf"/>
</dbReference>
<keyword evidence="5 6" id="KW-0472">Membrane</keyword>
<dbReference type="Proteomes" id="UP000067476">
    <property type="component" value="Chromosome"/>
</dbReference>
<organism evidence="7 8">
    <name type="scientific">Spiroplasma litorale</name>
    <dbReference type="NCBI Taxonomy" id="216942"/>
    <lineage>
        <taxon>Bacteria</taxon>
        <taxon>Bacillati</taxon>
        <taxon>Mycoplasmatota</taxon>
        <taxon>Mollicutes</taxon>
        <taxon>Entomoplasmatales</taxon>
        <taxon>Spiroplasmataceae</taxon>
        <taxon>Spiroplasma</taxon>
    </lineage>
</organism>
<keyword evidence="8" id="KW-1185">Reference proteome</keyword>